<dbReference type="RefSeq" id="WP_338749676.1">
    <property type="nucleotide sequence ID" value="NZ_CP147404.1"/>
</dbReference>
<dbReference type="InterPro" id="IPR008243">
    <property type="entry name" value="Chorismate_mutase_AroH"/>
</dbReference>
<dbReference type="EMBL" id="CP147404">
    <property type="protein sequence ID" value="WXB91812.1"/>
    <property type="molecule type" value="Genomic_DNA"/>
</dbReference>
<keyword evidence="4" id="KW-1185">Reference proteome</keyword>
<dbReference type="NCBIfam" id="TIGR01796">
    <property type="entry name" value="CM_mono_aroH"/>
    <property type="match status" value="1"/>
</dbReference>
<dbReference type="EC" id="5.4.99.5" evidence="1 2"/>
<evidence type="ECO:0000313" key="3">
    <source>
        <dbReference type="EMBL" id="WXB91812.1"/>
    </source>
</evidence>
<name>A0ABZ2N279_9BACI</name>
<dbReference type="Pfam" id="PF07736">
    <property type="entry name" value="CM_1"/>
    <property type="match status" value="1"/>
</dbReference>
<keyword evidence="2" id="KW-0028">Amino-acid biosynthesis</keyword>
<protein>
    <recommendedName>
        <fullName evidence="1 2">chorismate mutase</fullName>
        <ecNumber evidence="1 2">5.4.99.5</ecNumber>
    </recommendedName>
</protein>
<dbReference type="PIRSF" id="PIRSF005965">
    <property type="entry name" value="Chor_mut_AroH"/>
    <property type="match status" value="1"/>
</dbReference>
<dbReference type="Gene3D" id="3.30.1330.40">
    <property type="entry name" value="RutC-like"/>
    <property type="match status" value="1"/>
</dbReference>
<organism evidence="3 4">
    <name type="scientific">Bacillus kandeliae</name>
    <dbReference type="NCBI Taxonomy" id="3129297"/>
    <lineage>
        <taxon>Bacteria</taxon>
        <taxon>Bacillati</taxon>
        <taxon>Bacillota</taxon>
        <taxon>Bacilli</taxon>
        <taxon>Bacillales</taxon>
        <taxon>Bacillaceae</taxon>
        <taxon>Bacillus</taxon>
    </lineage>
</organism>
<dbReference type="InterPro" id="IPR035959">
    <property type="entry name" value="RutC-like_sf"/>
</dbReference>
<dbReference type="PROSITE" id="PS51167">
    <property type="entry name" value="CHORISMATE_MUT_1"/>
    <property type="match status" value="1"/>
</dbReference>
<reference evidence="3 4" key="1">
    <citation type="submission" date="2024-02" db="EMBL/GenBank/DDBJ databases">
        <title>Seven novel Bacillus-like species.</title>
        <authorList>
            <person name="Liu G."/>
        </authorList>
    </citation>
    <scope>NUCLEOTIDE SEQUENCE [LARGE SCALE GENOMIC DNA]</scope>
    <source>
        <strain evidence="3 4">FJAT-52991</strain>
    </source>
</reference>
<evidence type="ECO:0000313" key="4">
    <source>
        <dbReference type="Proteomes" id="UP001387364"/>
    </source>
</evidence>
<gene>
    <name evidence="3" type="primary">aroH</name>
    <name evidence="3" type="ORF">WDJ61_11090</name>
</gene>
<accession>A0ABZ2N279</accession>
<dbReference type="PANTHER" id="PTHR21164">
    <property type="entry name" value="CHORISMATE MUTASE"/>
    <property type="match status" value="1"/>
</dbReference>
<evidence type="ECO:0000256" key="1">
    <source>
        <dbReference type="NCBIfam" id="TIGR01796"/>
    </source>
</evidence>
<sequence>MIRGIRGATTVTANDETEMIDATEKLLQEMIRENQIQPDDVCSIFISLTEDLTAAFPAKALRRFDGWNYVPVMCMKEVPVPESLEKCIRVMMHVNTKLNQSEVKHIYLEQAISLRPDLQKQNH</sequence>
<evidence type="ECO:0000256" key="2">
    <source>
        <dbReference type="PROSITE-ProRule" id="PRU00514"/>
    </source>
</evidence>
<comment type="catalytic activity">
    <reaction evidence="2">
        <text>chorismate = prephenate</text>
        <dbReference type="Rhea" id="RHEA:13897"/>
        <dbReference type="ChEBI" id="CHEBI:29748"/>
        <dbReference type="ChEBI" id="CHEBI:29934"/>
        <dbReference type="EC" id="5.4.99.5"/>
    </reaction>
</comment>
<keyword evidence="2" id="KW-0057">Aromatic amino acid biosynthesis</keyword>
<dbReference type="CDD" id="cd02185">
    <property type="entry name" value="AroH"/>
    <property type="match status" value="1"/>
</dbReference>
<dbReference type="GO" id="GO:0004106">
    <property type="term" value="F:chorismate mutase activity"/>
    <property type="evidence" value="ECO:0007669"/>
    <property type="project" value="UniProtKB-EC"/>
</dbReference>
<proteinExistence type="predicted"/>
<dbReference type="SUPFAM" id="SSF55298">
    <property type="entry name" value="YjgF-like"/>
    <property type="match status" value="1"/>
</dbReference>
<dbReference type="PANTHER" id="PTHR21164:SF0">
    <property type="entry name" value="CHORISMATE MUTASE AROH"/>
    <property type="match status" value="1"/>
</dbReference>
<keyword evidence="2 3" id="KW-0413">Isomerase</keyword>
<dbReference type="Proteomes" id="UP001387364">
    <property type="component" value="Chromosome"/>
</dbReference>